<keyword evidence="3" id="KW-1185">Reference proteome</keyword>
<proteinExistence type="predicted"/>
<organism evidence="2 3">
    <name type="scientific">Paenibacillus rhizoplanae</name>
    <dbReference type="NCBI Taxonomy" id="1917181"/>
    <lineage>
        <taxon>Bacteria</taxon>
        <taxon>Bacillati</taxon>
        <taxon>Bacillota</taxon>
        <taxon>Bacilli</taxon>
        <taxon>Bacillales</taxon>
        <taxon>Paenibacillaceae</taxon>
        <taxon>Paenibacillus</taxon>
    </lineage>
</organism>
<dbReference type="InterPro" id="IPR051531">
    <property type="entry name" value="N-acetyltransferase"/>
</dbReference>
<gene>
    <name evidence="2" type="ORF">ACFSX3_21880</name>
</gene>
<evidence type="ECO:0000313" key="3">
    <source>
        <dbReference type="Proteomes" id="UP001597448"/>
    </source>
</evidence>
<keyword evidence="2" id="KW-0808">Transferase</keyword>
<evidence type="ECO:0000259" key="1">
    <source>
        <dbReference type="PROSITE" id="PS51186"/>
    </source>
</evidence>
<reference evidence="3" key="1">
    <citation type="journal article" date="2019" name="Int. J. Syst. Evol. Microbiol.">
        <title>The Global Catalogue of Microorganisms (GCM) 10K type strain sequencing project: providing services to taxonomists for standard genome sequencing and annotation.</title>
        <authorList>
            <consortium name="The Broad Institute Genomics Platform"/>
            <consortium name="The Broad Institute Genome Sequencing Center for Infectious Disease"/>
            <person name="Wu L."/>
            <person name="Ma J."/>
        </authorList>
    </citation>
    <scope>NUCLEOTIDE SEQUENCE [LARGE SCALE GENOMIC DNA]</scope>
    <source>
        <strain evidence="3">CCM 8725</strain>
    </source>
</reference>
<name>A0ABW5FFK6_9BACL</name>
<dbReference type="EMBL" id="JBHUKY010000035">
    <property type="protein sequence ID" value="MFD2412547.1"/>
    <property type="molecule type" value="Genomic_DNA"/>
</dbReference>
<dbReference type="Proteomes" id="UP001597448">
    <property type="component" value="Unassembled WGS sequence"/>
</dbReference>
<protein>
    <submittedName>
        <fullName evidence="2">GNAT family N-acetyltransferase</fullName>
        <ecNumber evidence="2">2.3.-.-</ecNumber>
    </submittedName>
</protein>
<dbReference type="InterPro" id="IPR016181">
    <property type="entry name" value="Acyl_CoA_acyltransferase"/>
</dbReference>
<dbReference type="EC" id="2.3.-.-" evidence="2"/>
<dbReference type="PROSITE" id="PS51186">
    <property type="entry name" value="GNAT"/>
    <property type="match status" value="1"/>
</dbReference>
<accession>A0ABW5FFK6</accession>
<dbReference type="CDD" id="cd04301">
    <property type="entry name" value="NAT_SF"/>
    <property type="match status" value="1"/>
</dbReference>
<comment type="caution">
    <text evidence="2">The sequence shown here is derived from an EMBL/GenBank/DDBJ whole genome shotgun (WGS) entry which is preliminary data.</text>
</comment>
<dbReference type="InterPro" id="IPR000182">
    <property type="entry name" value="GNAT_dom"/>
</dbReference>
<keyword evidence="2" id="KW-0012">Acyltransferase</keyword>
<dbReference type="Pfam" id="PF00583">
    <property type="entry name" value="Acetyltransf_1"/>
    <property type="match status" value="1"/>
</dbReference>
<dbReference type="PANTHER" id="PTHR43792">
    <property type="entry name" value="GNAT FAMILY, PUTATIVE (AFU_ORTHOLOGUE AFUA_3G00765)-RELATED-RELATED"/>
    <property type="match status" value="1"/>
</dbReference>
<evidence type="ECO:0000313" key="2">
    <source>
        <dbReference type="EMBL" id="MFD2412547.1"/>
    </source>
</evidence>
<dbReference type="RefSeq" id="WP_209993242.1">
    <property type="nucleotide sequence ID" value="NZ_JBHSVQ010000001.1"/>
</dbReference>
<dbReference type="SUPFAM" id="SSF55729">
    <property type="entry name" value="Acyl-CoA N-acyltransferases (Nat)"/>
    <property type="match status" value="1"/>
</dbReference>
<feature type="domain" description="N-acetyltransferase" evidence="1">
    <location>
        <begin position="4"/>
        <end position="148"/>
    </location>
</feature>
<dbReference type="GO" id="GO:0016746">
    <property type="term" value="F:acyltransferase activity"/>
    <property type="evidence" value="ECO:0007669"/>
    <property type="project" value="UniProtKB-KW"/>
</dbReference>
<dbReference type="Gene3D" id="3.40.630.30">
    <property type="match status" value="1"/>
</dbReference>
<sequence>MTIVELHKITPELEHECTQLSVSTEQLDLVASNAESLVHAVNEPTSVPYGIFAEGKMVGFILFDNERYTDGYYWILRFMIDGKFQGKGYGKLAIKEVIKMLRAREDCKQIRVSHIPHNLTANKLYKDVGFTETGEFEDNGDIILGYSM</sequence>